<evidence type="ECO:0000313" key="2">
    <source>
        <dbReference type="EMBL" id="KAK8940708.1"/>
    </source>
</evidence>
<accession>A0AAP0G6E3</accession>
<dbReference type="AlphaFoldDB" id="A0AAP0G6E3"/>
<sequence>MVKKETTAQNKHQTQLIEHSSSLRSSKTQVGFEPTTSQLTADCSTTELLRNNGLKEADSRSLDQPMKKGVCHSFSHTPPGRKGYDSKPLPG</sequence>
<gene>
    <name evidence="2" type="ORF">KSP39_PZI010647</name>
</gene>
<reference evidence="2 3" key="1">
    <citation type="journal article" date="2022" name="Nat. Plants">
        <title>Genomes of leafy and leafless Platanthera orchids illuminate the evolution of mycoheterotrophy.</title>
        <authorList>
            <person name="Li M.H."/>
            <person name="Liu K.W."/>
            <person name="Li Z."/>
            <person name="Lu H.C."/>
            <person name="Ye Q.L."/>
            <person name="Zhang D."/>
            <person name="Wang J.Y."/>
            <person name="Li Y.F."/>
            <person name="Zhong Z.M."/>
            <person name="Liu X."/>
            <person name="Yu X."/>
            <person name="Liu D.K."/>
            <person name="Tu X.D."/>
            <person name="Liu B."/>
            <person name="Hao Y."/>
            <person name="Liao X.Y."/>
            <person name="Jiang Y.T."/>
            <person name="Sun W.H."/>
            <person name="Chen J."/>
            <person name="Chen Y.Q."/>
            <person name="Ai Y."/>
            <person name="Zhai J.W."/>
            <person name="Wu S.S."/>
            <person name="Zhou Z."/>
            <person name="Hsiao Y.Y."/>
            <person name="Wu W.L."/>
            <person name="Chen Y.Y."/>
            <person name="Lin Y.F."/>
            <person name="Hsu J.L."/>
            <person name="Li C.Y."/>
            <person name="Wang Z.W."/>
            <person name="Zhao X."/>
            <person name="Zhong W.Y."/>
            <person name="Ma X.K."/>
            <person name="Ma L."/>
            <person name="Huang J."/>
            <person name="Chen G.Z."/>
            <person name="Huang M.Z."/>
            <person name="Huang L."/>
            <person name="Peng D.H."/>
            <person name="Luo Y.B."/>
            <person name="Zou S.Q."/>
            <person name="Chen S.P."/>
            <person name="Lan S."/>
            <person name="Tsai W.C."/>
            <person name="Van de Peer Y."/>
            <person name="Liu Z.J."/>
        </authorList>
    </citation>
    <scope>NUCLEOTIDE SEQUENCE [LARGE SCALE GENOMIC DNA]</scope>
    <source>
        <strain evidence="2">Lor287</strain>
    </source>
</reference>
<keyword evidence="3" id="KW-1185">Reference proteome</keyword>
<protein>
    <submittedName>
        <fullName evidence="2">Uncharacterized protein</fullName>
    </submittedName>
</protein>
<name>A0AAP0G6E3_9ASPA</name>
<feature type="region of interest" description="Disordered" evidence="1">
    <location>
        <begin position="54"/>
        <end position="91"/>
    </location>
</feature>
<feature type="region of interest" description="Disordered" evidence="1">
    <location>
        <begin position="1"/>
        <end position="38"/>
    </location>
</feature>
<evidence type="ECO:0000256" key="1">
    <source>
        <dbReference type="SAM" id="MobiDB-lite"/>
    </source>
</evidence>
<organism evidence="2 3">
    <name type="scientific">Platanthera zijinensis</name>
    <dbReference type="NCBI Taxonomy" id="2320716"/>
    <lineage>
        <taxon>Eukaryota</taxon>
        <taxon>Viridiplantae</taxon>
        <taxon>Streptophyta</taxon>
        <taxon>Embryophyta</taxon>
        <taxon>Tracheophyta</taxon>
        <taxon>Spermatophyta</taxon>
        <taxon>Magnoliopsida</taxon>
        <taxon>Liliopsida</taxon>
        <taxon>Asparagales</taxon>
        <taxon>Orchidaceae</taxon>
        <taxon>Orchidoideae</taxon>
        <taxon>Orchideae</taxon>
        <taxon>Orchidinae</taxon>
        <taxon>Platanthera</taxon>
    </lineage>
</organism>
<dbReference type="EMBL" id="JBBWWQ010000008">
    <property type="protein sequence ID" value="KAK8940708.1"/>
    <property type="molecule type" value="Genomic_DNA"/>
</dbReference>
<feature type="compositionally biased region" description="Polar residues" evidence="1">
    <location>
        <begin position="7"/>
        <end position="38"/>
    </location>
</feature>
<proteinExistence type="predicted"/>
<evidence type="ECO:0000313" key="3">
    <source>
        <dbReference type="Proteomes" id="UP001418222"/>
    </source>
</evidence>
<dbReference type="Proteomes" id="UP001418222">
    <property type="component" value="Unassembled WGS sequence"/>
</dbReference>
<comment type="caution">
    <text evidence="2">The sequence shown here is derived from an EMBL/GenBank/DDBJ whole genome shotgun (WGS) entry which is preliminary data.</text>
</comment>